<dbReference type="Gene3D" id="1.20.120.1450">
    <property type="match status" value="1"/>
</dbReference>
<dbReference type="EC" id="2.5.1.30" evidence="1"/>
<keyword evidence="1" id="KW-0808">Transferase</keyword>
<dbReference type="GO" id="GO:0009234">
    <property type="term" value="P:menaquinone biosynthetic process"/>
    <property type="evidence" value="ECO:0007669"/>
    <property type="project" value="InterPro"/>
</dbReference>
<proteinExistence type="predicted"/>
<organism evidence="1 2">
    <name type="scientific">Paenibacillus pasadenensis</name>
    <dbReference type="NCBI Taxonomy" id="217090"/>
    <lineage>
        <taxon>Bacteria</taxon>
        <taxon>Bacillati</taxon>
        <taxon>Bacillota</taxon>
        <taxon>Bacilli</taxon>
        <taxon>Bacillales</taxon>
        <taxon>Paenibacillaceae</taxon>
        <taxon>Paenibacillus</taxon>
    </lineage>
</organism>
<name>A0A2N5N5M3_9BACL</name>
<gene>
    <name evidence="1" type="ORF">B8V81_4078</name>
</gene>
<comment type="caution">
    <text evidence="1">The sequence shown here is derived from an EMBL/GenBank/DDBJ whole genome shotgun (WGS) entry which is preliminary data.</text>
</comment>
<protein>
    <submittedName>
        <fullName evidence="1">Heptaprenyl diphosphate synthase component I</fullName>
        <ecNumber evidence="1">2.5.1.30</ecNumber>
    </submittedName>
</protein>
<dbReference type="InterPro" id="IPR009920">
    <property type="entry name" value="HEPPP_synth_su1"/>
</dbReference>
<dbReference type="Pfam" id="PF07307">
    <property type="entry name" value="HEPPP_synt_1"/>
    <property type="match status" value="1"/>
</dbReference>
<evidence type="ECO:0000313" key="1">
    <source>
        <dbReference type="EMBL" id="PLT45647.1"/>
    </source>
</evidence>
<keyword evidence="2" id="KW-1185">Reference proteome</keyword>
<dbReference type="RefSeq" id="WP_101809038.1">
    <property type="nucleotide sequence ID" value="NZ_NFEZ01000004.1"/>
</dbReference>
<dbReference type="Proteomes" id="UP000234789">
    <property type="component" value="Unassembled WGS sequence"/>
</dbReference>
<accession>A0A2N5N5M3</accession>
<evidence type="ECO:0000313" key="2">
    <source>
        <dbReference type="Proteomes" id="UP000234789"/>
    </source>
</evidence>
<sequence length="287" mass="31930">MTDYRIPDLAGKYTKHDMIERFADLPPFPDARARLLSCFLKHGADGEPQELHALASSLVQLGLDTHDRVDTESGDRGMRQMRQRQLRVLAGDYFSSRFYQLLAGAGRIETIRRLSEAICESNRLKTELYLLMKRGRIRAEEYVERQSRIRGVLLHSYSSLLDERLRPAWARLVDALAQLETLLEEKRALAGAAAFACSWGWWHVLEHGEQRDRRLLEQAGEGDPGIWIEKYGLTALLADKLGESAARFGRLASDIVPAALAEEAAAIVHALLAPAAAAAAGTAGESR</sequence>
<dbReference type="AlphaFoldDB" id="A0A2N5N5M3"/>
<dbReference type="EMBL" id="NFEZ01000004">
    <property type="protein sequence ID" value="PLT45647.1"/>
    <property type="molecule type" value="Genomic_DNA"/>
</dbReference>
<dbReference type="GO" id="GO:0000010">
    <property type="term" value="F:heptaprenyl diphosphate synthase activity"/>
    <property type="evidence" value="ECO:0007669"/>
    <property type="project" value="UniProtKB-EC"/>
</dbReference>
<reference evidence="1 2" key="1">
    <citation type="submission" date="2017-05" db="EMBL/GenBank/DDBJ databases">
        <title>Functional genome analysis of Paenibacillus pasadenensis strain R16: insights on endophytic life style and antifungal activity.</title>
        <authorList>
            <person name="Passera A."/>
            <person name="Marcolungo L."/>
            <person name="Casati P."/>
            <person name="Brasca M."/>
            <person name="Quaglino F."/>
            <person name="Delledonne M."/>
        </authorList>
    </citation>
    <scope>NUCLEOTIDE SEQUENCE [LARGE SCALE GENOMIC DNA]</scope>
    <source>
        <strain evidence="1 2">R16</strain>
    </source>
</reference>